<evidence type="ECO:0000313" key="2">
    <source>
        <dbReference type="WBParaSite" id="JU765_v2.g12658.t1"/>
    </source>
</evidence>
<accession>A0AC34Q432</accession>
<dbReference type="WBParaSite" id="JU765_v2.g12658.t1">
    <property type="protein sequence ID" value="JU765_v2.g12658.t1"/>
    <property type="gene ID" value="JU765_v2.g12658"/>
</dbReference>
<reference evidence="2" key="1">
    <citation type="submission" date="2022-11" db="UniProtKB">
        <authorList>
            <consortium name="WormBaseParasite"/>
        </authorList>
    </citation>
    <scope>IDENTIFICATION</scope>
</reference>
<evidence type="ECO:0000313" key="1">
    <source>
        <dbReference type="Proteomes" id="UP000887576"/>
    </source>
</evidence>
<dbReference type="Proteomes" id="UP000887576">
    <property type="component" value="Unplaced"/>
</dbReference>
<sequence>MENKRSNTHRKWLLIFLDQDKSFNKVEITYWRRDFVLKEEKTVKLLDFIEQKGLKMIPRPIFVKKDQIIDRTLKTGNLSHPIHDHLRIWRLLAISKENHGLILIFEDIVHGSLMDHVRQQKRSDLELKKFALQMAEGLRYLEKFNFVHHRLSLECFFLTFSFNVKLAIYGFDEAELVSTDDGHDDLDKCRWTAPECLFSDSHESPEKYDLISMVFTFGNCLFSMFHGAFLPFEDESSQNIKNREWRMKNFPIPENELMPKEIIEICQNCWEIDRKLRPTFKELKQKLRRI</sequence>
<organism evidence="1 2">
    <name type="scientific">Panagrolaimus sp. JU765</name>
    <dbReference type="NCBI Taxonomy" id="591449"/>
    <lineage>
        <taxon>Eukaryota</taxon>
        <taxon>Metazoa</taxon>
        <taxon>Ecdysozoa</taxon>
        <taxon>Nematoda</taxon>
        <taxon>Chromadorea</taxon>
        <taxon>Rhabditida</taxon>
        <taxon>Tylenchina</taxon>
        <taxon>Panagrolaimomorpha</taxon>
        <taxon>Panagrolaimoidea</taxon>
        <taxon>Panagrolaimidae</taxon>
        <taxon>Panagrolaimus</taxon>
    </lineage>
</organism>
<name>A0AC34Q432_9BILA</name>
<proteinExistence type="predicted"/>
<protein>
    <submittedName>
        <fullName evidence="2">Protein kinase domain-containing protein</fullName>
    </submittedName>
</protein>